<evidence type="ECO:0000256" key="2">
    <source>
        <dbReference type="SAM" id="SignalP"/>
    </source>
</evidence>
<reference evidence="3 4" key="1">
    <citation type="submission" date="2017-01" db="EMBL/GenBank/DDBJ databases">
        <title>Whole-Genome Shotgun Sequencing of Two beta-Proteobacterial Species in Search of the Bulgecin Biosynthetic Cluster.</title>
        <authorList>
            <person name="Horsman M.E."/>
            <person name="Marous D.R."/>
            <person name="Li R."/>
            <person name="Oliver R.A."/>
            <person name="Byun B."/>
            <person name="Emrich S.J."/>
            <person name="Boggess B."/>
            <person name="Townsend C.A."/>
            <person name="Mobashery S."/>
        </authorList>
    </citation>
    <scope>NUCLEOTIDE SEQUENCE [LARGE SCALE GENOMIC DNA]</scope>
    <source>
        <strain evidence="3 4">ATCC 31363</strain>
    </source>
</reference>
<accession>A0A2A4ELM7</accession>
<feature type="chain" id="PRO_5012020000" description="DUF4148 domain-containing protein" evidence="2">
    <location>
        <begin position="23"/>
        <end position="95"/>
    </location>
</feature>
<proteinExistence type="predicted"/>
<evidence type="ECO:0008006" key="5">
    <source>
        <dbReference type="Google" id="ProtNLM"/>
    </source>
</evidence>
<keyword evidence="2" id="KW-0732">Signal</keyword>
<sequence length="95" mass="9371">MNKLIAAASFVSLVAFAGVASAQDAPTANTAPDQSATAQPGSTNAGAADVGGSYAGSGASGGSMGLSRQAVRQQLINAERDGQIQQLNNTVYKGD</sequence>
<evidence type="ECO:0000256" key="1">
    <source>
        <dbReference type="SAM" id="MobiDB-lite"/>
    </source>
</evidence>
<dbReference type="RefSeq" id="WP_096724167.1">
    <property type="nucleotide sequence ID" value="NZ_MTZV01000006.1"/>
</dbReference>
<feature type="signal peptide" evidence="2">
    <location>
        <begin position="1"/>
        <end position="22"/>
    </location>
</feature>
<gene>
    <name evidence="3" type="ORF">BWP39_22360</name>
</gene>
<evidence type="ECO:0000313" key="4">
    <source>
        <dbReference type="Proteomes" id="UP000218022"/>
    </source>
</evidence>
<name>A0A2A4ELM7_9BURK</name>
<dbReference type="AlphaFoldDB" id="A0A2A4ELM7"/>
<dbReference type="Proteomes" id="UP000218022">
    <property type="component" value="Unassembled WGS sequence"/>
</dbReference>
<feature type="region of interest" description="Disordered" evidence="1">
    <location>
        <begin position="24"/>
        <end position="52"/>
    </location>
</feature>
<dbReference type="EMBL" id="MTZV01000006">
    <property type="protein sequence ID" value="PCE22423.1"/>
    <property type="molecule type" value="Genomic_DNA"/>
</dbReference>
<feature type="compositionally biased region" description="Polar residues" evidence="1">
    <location>
        <begin position="24"/>
        <end position="44"/>
    </location>
</feature>
<evidence type="ECO:0000313" key="3">
    <source>
        <dbReference type="EMBL" id="PCE22423.1"/>
    </source>
</evidence>
<organism evidence="3 4">
    <name type="scientific">Paraburkholderia acidicola</name>
    <dbReference type="NCBI Taxonomy" id="1912599"/>
    <lineage>
        <taxon>Bacteria</taxon>
        <taxon>Pseudomonadati</taxon>
        <taxon>Pseudomonadota</taxon>
        <taxon>Betaproteobacteria</taxon>
        <taxon>Burkholderiales</taxon>
        <taxon>Burkholderiaceae</taxon>
        <taxon>Paraburkholderia</taxon>
    </lineage>
</organism>
<comment type="caution">
    <text evidence="3">The sequence shown here is derived from an EMBL/GenBank/DDBJ whole genome shotgun (WGS) entry which is preliminary data.</text>
</comment>
<protein>
    <recommendedName>
        <fullName evidence="5">DUF4148 domain-containing protein</fullName>
    </recommendedName>
</protein>